<accession>A0ABW3BUQ2</accession>
<gene>
    <name evidence="1" type="ORF">ACFQ0I_13030</name>
</gene>
<comment type="caution">
    <text evidence="1">The sequence shown here is derived from an EMBL/GenBank/DDBJ whole genome shotgun (WGS) entry which is preliminary data.</text>
</comment>
<name>A0ABW3BUQ2_9FLAO</name>
<reference evidence="2" key="1">
    <citation type="journal article" date="2019" name="Int. J. Syst. Evol. Microbiol.">
        <title>The Global Catalogue of Microorganisms (GCM) 10K type strain sequencing project: providing services to taxonomists for standard genome sequencing and annotation.</title>
        <authorList>
            <consortium name="The Broad Institute Genomics Platform"/>
            <consortium name="The Broad Institute Genome Sequencing Center for Infectious Disease"/>
            <person name="Wu L."/>
            <person name="Ma J."/>
        </authorList>
    </citation>
    <scope>NUCLEOTIDE SEQUENCE [LARGE SCALE GENOMIC DNA]</scope>
    <source>
        <strain evidence="2">CCUG 60529</strain>
    </source>
</reference>
<organism evidence="1 2">
    <name type="scientific">Mariniflexile aquimaris</name>
    <dbReference type="NCBI Taxonomy" id="881009"/>
    <lineage>
        <taxon>Bacteria</taxon>
        <taxon>Pseudomonadati</taxon>
        <taxon>Bacteroidota</taxon>
        <taxon>Flavobacteriia</taxon>
        <taxon>Flavobacteriales</taxon>
        <taxon>Flavobacteriaceae</taxon>
        <taxon>Mariniflexile</taxon>
    </lineage>
</organism>
<evidence type="ECO:0000313" key="2">
    <source>
        <dbReference type="Proteomes" id="UP001597011"/>
    </source>
</evidence>
<dbReference type="Proteomes" id="UP001597011">
    <property type="component" value="Unassembled WGS sequence"/>
</dbReference>
<dbReference type="EMBL" id="JBHTIB010000012">
    <property type="protein sequence ID" value="MFD0836695.1"/>
    <property type="molecule type" value="Genomic_DNA"/>
</dbReference>
<sequence>MKYTKYFSGVLRNQGVPNLNVEQFAKLMNIVSLESRMQELLDIKESNKNREEYYKYDVRIKRLQSKILKLTLGEDPNIVLRKMCS</sequence>
<evidence type="ECO:0000313" key="1">
    <source>
        <dbReference type="EMBL" id="MFD0836695.1"/>
    </source>
</evidence>
<dbReference type="RefSeq" id="WP_379942929.1">
    <property type="nucleotide sequence ID" value="NZ_JBHTIB010000012.1"/>
</dbReference>
<keyword evidence="2" id="KW-1185">Reference proteome</keyword>
<proteinExistence type="predicted"/>
<protein>
    <submittedName>
        <fullName evidence="1">Uncharacterized protein</fullName>
    </submittedName>
</protein>